<name>A0A7L7L809_9BACT</name>
<keyword evidence="3" id="KW-1185">Reference proteome</keyword>
<gene>
    <name evidence="2" type="ORF">HUW48_13205</name>
</gene>
<dbReference type="AlphaFoldDB" id="A0A7L7L809"/>
<evidence type="ECO:0000313" key="2">
    <source>
        <dbReference type="EMBL" id="QMU28937.1"/>
    </source>
</evidence>
<feature type="domain" description="DUF7674" evidence="1">
    <location>
        <begin position="21"/>
        <end position="123"/>
    </location>
</feature>
<dbReference type="RefSeq" id="WP_182416118.1">
    <property type="nucleotide sequence ID" value="NZ_CP055153.1"/>
</dbReference>
<reference evidence="2 3" key="1">
    <citation type="submission" date="2020-06" db="EMBL/GenBank/DDBJ databases">
        <authorList>
            <person name="Hwang Y.J."/>
        </authorList>
    </citation>
    <scope>NUCLEOTIDE SEQUENCE [LARGE SCALE GENOMIC DNA]</scope>
    <source>
        <strain evidence="2 3">KUDC8001</strain>
    </source>
</reference>
<dbReference type="InterPro" id="IPR056091">
    <property type="entry name" value="DUF7674"/>
</dbReference>
<accession>A0A7L7L809</accession>
<sequence>MKKWIDVNASKLDSNQYFTDLILLFPDLKEKIEEEDPSMIHFRMEEFASYTIDHIKNKNWQKLKTCFDFQESKIDLVNSDLINAMNVSYCETLMLGEVAGQMDNVIPMMGTKLQRLYNEYQEYYNRLTKTS</sequence>
<evidence type="ECO:0000259" key="1">
    <source>
        <dbReference type="Pfam" id="PF24722"/>
    </source>
</evidence>
<dbReference type="Proteomes" id="UP000514509">
    <property type="component" value="Chromosome"/>
</dbReference>
<evidence type="ECO:0000313" key="3">
    <source>
        <dbReference type="Proteomes" id="UP000514509"/>
    </source>
</evidence>
<dbReference type="KEGG" id="add:HUW48_13205"/>
<protein>
    <recommendedName>
        <fullName evidence="1">DUF7674 domain-containing protein</fullName>
    </recommendedName>
</protein>
<dbReference type="Pfam" id="PF24722">
    <property type="entry name" value="DUF7674"/>
    <property type="match status" value="1"/>
</dbReference>
<organism evidence="2 3">
    <name type="scientific">Adhaeribacter radiodurans</name>
    <dbReference type="NCBI Taxonomy" id="2745197"/>
    <lineage>
        <taxon>Bacteria</taxon>
        <taxon>Pseudomonadati</taxon>
        <taxon>Bacteroidota</taxon>
        <taxon>Cytophagia</taxon>
        <taxon>Cytophagales</taxon>
        <taxon>Hymenobacteraceae</taxon>
        <taxon>Adhaeribacter</taxon>
    </lineage>
</organism>
<proteinExistence type="predicted"/>
<dbReference type="EMBL" id="CP055153">
    <property type="protein sequence ID" value="QMU28937.1"/>
    <property type="molecule type" value="Genomic_DNA"/>
</dbReference>
<reference evidence="2 3" key="2">
    <citation type="submission" date="2020-08" db="EMBL/GenBank/DDBJ databases">
        <title>Adhaeribacter dokdonensis sp. nov., isolated from the rhizosphere of Elymus tsukushiensis, a plant native to the Dokdo Islands, Republic of Korea.</title>
        <authorList>
            <person name="Ghim S.Y."/>
        </authorList>
    </citation>
    <scope>NUCLEOTIDE SEQUENCE [LARGE SCALE GENOMIC DNA]</scope>
    <source>
        <strain evidence="2 3">KUDC8001</strain>
    </source>
</reference>